<name>A0ABR7T0N0_HELCL</name>
<protein>
    <recommendedName>
        <fullName evidence="2">UPF0102 protein H1S01_02590</fullName>
    </recommendedName>
</protein>
<comment type="similarity">
    <text evidence="1 2">Belongs to the UPF0102 family.</text>
</comment>
<dbReference type="PANTHER" id="PTHR34039">
    <property type="entry name" value="UPF0102 PROTEIN YRAN"/>
    <property type="match status" value="1"/>
</dbReference>
<comment type="caution">
    <text evidence="3">The sequence shown here is derived from an EMBL/GenBank/DDBJ whole genome shotgun (WGS) entry which is preliminary data.</text>
</comment>
<dbReference type="RefSeq" id="WP_188038516.1">
    <property type="nucleotide sequence ID" value="NZ_JACVHF010000001.1"/>
</dbReference>
<dbReference type="InterPro" id="IPR003509">
    <property type="entry name" value="UPF0102_YraN-like"/>
</dbReference>
<dbReference type="PANTHER" id="PTHR34039:SF1">
    <property type="entry name" value="UPF0102 PROTEIN YRAN"/>
    <property type="match status" value="1"/>
</dbReference>
<dbReference type="InterPro" id="IPR011856">
    <property type="entry name" value="tRNA_endonuc-like_dom_sf"/>
</dbReference>
<evidence type="ECO:0000256" key="2">
    <source>
        <dbReference type="HAMAP-Rule" id="MF_00048"/>
    </source>
</evidence>
<keyword evidence="4" id="KW-1185">Reference proteome</keyword>
<organism evidence="3 4">
    <name type="scientific">Heliobacterium chlorum</name>
    <dbReference type="NCBI Taxonomy" id="2698"/>
    <lineage>
        <taxon>Bacteria</taxon>
        <taxon>Bacillati</taxon>
        <taxon>Bacillota</taxon>
        <taxon>Clostridia</taxon>
        <taxon>Eubacteriales</taxon>
        <taxon>Heliobacteriaceae</taxon>
        <taxon>Heliobacterium</taxon>
    </lineage>
</organism>
<gene>
    <name evidence="3" type="ORF">H1S01_02590</name>
</gene>
<dbReference type="Pfam" id="PF02021">
    <property type="entry name" value="UPF0102"/>
    <property type="match status" value="1"/>
</dbReference>
<dbReference type="Gene3D" id="3.40.1350.10">
    <property type="match status" value="1"/>
</dbReference>
<evidence type="ECO:0000313" key="3">
    <source>
        <dbReference type="EMBL" id="MBC9783399.1"/>
    </source>
</evidence>
<dbReference type="EMBL" id="JACVHF010000001">
    <property type="protein sequence ID" value="MBC9783399.1"/>
    <property type="molecule type" value="Genomic_DNA"/>
</dbReference>
<dbReference type="InterPro" id="IPR011335">
    <property type="entry name" value="Restrct_endonuc-II-like"/>
</dbReference>
<dbReference type="NCBIfam" id="TIGR00252">
    <property type="entry name" value="YraN family protein"/>
    <property type="match status" value="1"/>
</dbReference>
<dbReference type="SUPFAM" id="SSF52980">
    <property type="entry name" value="Restriction endonuclease-like"/>
    <property type="match status" value="1"/>
</dbReference>
<dbReference type="NCBIfam" id="NF009150">
    <property type="entry name" value="PRK12497.1-3"/>
    <property type="match status" value="1"/>
</dbReference>
<accession>A0ABR7T0N0</accession>
<dbReference type="HAMAP" id="MF_00048">
    <property type="entry name" value="UPF0102"/>
    <property type="match status" value="1"/>
</dbReference>
<proteinExistence type="inferred from homology"/>
<dbReference type="CDD" id="cd20736">
    <property type="entry name" value="PoNe_Nuclease"/>
    <property type="match status" value="1"/>
</dbReference>
<evidence type="ECO:0000256" key="1">
    <source>
        <dbReference type="ARBA" id="ARBA00006738"/>
    </source>
</evidence>
<evidence type="ECO:0000313" key="4">
    <source>
        <dbReference type="Proteomes" id="UP000617402"/>
    </source>
</evidence>
<dbReference type="Proteomes" id="UP000617402">
    <property type="component" value="Unassembled WGS sequence"/>
</dbReference>
<reference evidence="3 4" key="1">
    <citation type="submission" date="2020-07" db="EMBL/GenBank/DDBJ databases">
        <title>Draft whole-genome sequence of Heliobacterium chlorum DSM 3682, type strain.</title>
        <authorList>
            <person name="Kyndt J.A."/>
            <person name="Meyer T.E."/>
            <person name="Imhoff J.F."/>
        </authorList>
    </citation>
    <scope>NUCLEOTIDE SEQUENCE [LARGE SCALE GENOMIC DNA]</scope>
    <source>
        <strain evidence="3 4">DSM 3682</strain>
    </source>
</reference>
<sequence length="119" mass="14185">MQRKRLGQWGEETAQNFLLEKGWHLLAKNYRTPFGEIDLIFRDRQWIVFVEVRARSTLLMGRAEETIDYRKRKRLLTTASHFLSSYSGPRLSPRFDFIGILRHDEINYELNHICGIFTP</sequence>